<evidence type="ECO:0000313" key="2">
    <source>
        <dbReference type="EMBL" id="KAG6485168.1"/>
    </source>
</evidence>
<dbReference type="PANTHER" id="PTHR46407">
    <property type="entry name" value="OS02G0208700 PROTEIN"/>
    <property type="match status" value="1"/>
</dbReference>
<feature type="domain" description="F-box" evidence="1">
    <location>
        <begin position="13"/>
        <end position="53"/>
    </location>
</feature>
<dbReference type="OrthoDB" id="191037at2759"/>
<dbReference type="SMART" id="SM00256">
    <property type="entry name" value="FBOX"/>
    <property type="match status" value="1"/>
</dbReference>
<gene>
    <name evidence="2" type="ORF">ZIOFF_053698</name>
</gene>
<dbReference type="EMBL" id="JACMSC010000015">
    <property type="protein sequence ID" value="KAG6485168.1"/>
    <property type="molecule type" value="Genomic_DNA"/>
</dbReference>
<name>A0A8J5FGG9_ZINOF</name>
<dbReference type="PANTHER" id="PTHR46407:SF3">
    <property type="entry name" value="OS02G0208700 PROTEIN"/>
    <property type="match status" value="1"/>
</dbReference>
<dbReference type="InterPro" id="IPR006652">
    <property type="entry name" value="Kelch_1"/>
</dbReference>
<sequence length="375" mass="41332">MSAMVENELIPGLPEEVARECLIRLPIEALRAAQDVCRHWRRVVASPPFHRLRRAAGLARPVIVFVQSDPASTPASKHSFPSPLFYRLVVFEPATDAWTSPPMIPGRPHGLPLFCQLAAVGRELVVIGGWDPRTWAATDEVHVYGLVSGVWRRGARMPGPRRSFFACAAAEAEGRWLVFVAGGHDESKNALRSALVYDVAADAWTQLPDMARPRDECKGFFSGGAFRVLGGYPTEAQGQFSQTVEAFDVATWRWAAEGDSALEEAANPRTRTCVVSEKGKIYMCREGREVEMMEEGGRSGWGRVAELPREIRAALHMVAWERGLMVLGSGARGGPQMAYVLESGCEDEEGTRTWHEVAVPREYSGHVQALCSFEV</sequence>
<dbReference type="Pfam" id="PF00646">
    <property type="entry name" value="F-box"/>
    <property type="match status" value="1"/>
</dbReference>
<comment type="caution">
    <text evidence="2">The sequence shown here is derived from an EMBL/GenBank/DDBJ whole genome shotgun (WGS) entry which is preliminary data.</text>
</comment>
<dbReference type="GO" id="GO:0080037">
    <property type="term" value="P:negative regulation of cytokinin-activated signaling pathway"/>
    <property type="evidence" value="ECO:0007669"/>
    <property type="project" value="InterPro"/>
</dbReference>
<protein>
    <recommendedName>
        <fullName evidence="1">F-box domain-containing protein</fullName>
    </recommendedName>
</protein>
<evidence type="ECO:0000313" key="3">
    <source>
        <dbReference type="Proteomes" id="UP000734854"/>
    </source>
</evidence>
<dbReference type="InterPro" id="IPR001810">
    <property type="entry name" value="F-box_dom"/>
</dbReference>
<dbReference type="GO" id="GO:2000762">
    <property type="term" value="P:regulation of phenylpropanoid metabolic process"/>
    <property type="evidence" value="ECO:0007669"/>
    <property type="project" value="InterPro"/>
</dbReference>
<keyword evidence="3" id="KW-1185">Reference proteome</keyword>
<proteinExistence type="predicted"/>
<dbReference type="InterPro" id="IPR044595">
    <property type="entry name" value="KMD1-4"/>
</dbReference>
<organism evidence="2 3">
    <name type="scientific">Zingiber officinale</name>
    <name type="common">Ginger</name>
    <name type="synonym">Amomum zingiber</name>
    <dbReference type="NCBI Taxonomy" id="94328"/>
    <lineage>
        <taxon>Eukaryota</taxon>
        <taxon>Viridiplantae</taxon>
        <taxon>Streptophyta</taxon>
        <taxon>Embryophyta</taxon>
        <taxon>Tracheophyta</taxon>
        <taxon>Spermatophyta</taxon>
        <taxon>Magnoliopsida</taxon>
        <taxon>Liliopsida</taxon>
        <taxon>Zingiberales</taxon>
        <taxon>Zingiberaceae</taxon>
        <taxon>Zingiber</taxon>
    </lineage>
</organism>
<evidence type="ECO:0000259" key="1">
    <source>
        <dbReference type="SMART" id="SM00256"/>
    </source>
</evidence>
<dbReference type="Proteomes" id="UP000734854">
    <property type="component" value="Unassembled WGS sequence"/>
</dbReference>
<dbReference type="SMART" id="SM00612">
    <property type="entry name" value="Kelch"/>
    <property type="match status" value="2"/>
</dbReference>
<reference evidence="2 3" key="1">
    <citation type="submission" date="2020-08" db="EMBL/GenBank/DDBJ databases">
        <title>Plant Genome Project.</title>
        <authorList>
            <person name="Zhang R.-G."/>
        </authorList>
    </citation>
    <scope>NUCLEOTIDE SEQUENCE [LARGE SCALE GENOMIC DNA]</scope>
    <source>
        <tissue evidence="2">Rhizome</tissue>
    </source>
</reference>
<accession>A0A8J5FGG9</accession>
<dbReference type="AlphaFoldDB" id="A0A8J5FGG9"/>
<dbReference type="Pfam" id="PF01344">
    <property type="entry name" value="Kelch_1"/>
    <property type="match status" value="2"/>
</dbReference>